<dbReference type="AlphaFoldDB" id="A0A8T0HQC3"/>
<evidence type="ECO:0000313" key="1">
    <source>
        <dbReference type="EMBL" id="KAG0573046.1"/>
    </source>
</evidence>
<proteinExistence type="predicted"/>
<evidence type="ECO:0000313" key="2">
    <source>
        <dbReference type="Proteomes" id="UP000822688"/>
    </source>
</evidence>
<comment type="caution">
    <text evidence="1">The sequence shown here is derived from an EMBL/GenBank/DDBJ whole genome shotgun (WGS) entry which is preliminary data.</text>
</comment>
<dbReference type="EMBL" id="CM026426">
    <property type="protein sequence ID" value="KAG0573046.1"/>
    <property type="molecule type" value="Genomic_DNA"/>
</dbReference>
<gene>
    <name evidence="1" type="ORF">KC19_VG144100</name>
</gene>
<keyword evidence="2" id="KW-1185">Reference proteome</keyword>
<name>A0A8T0HQC3_CERPU</name>
<accession>A0A8T0HQC3</accession>
<reference evidence="1" key="1">
    <citation type="submission" date="2020-06" db="EMBL/GenBank/DDBJ databases">
        <title>WGS assembly of Ceratodon purpureus strain R40.</title>
        <authorList>
            <person name="Carey S.B."/>
            <person name="Jenkins J."/>
            <person name="Shu S."/>
            <person name="Lovell J.T."/>
            <person name="Sreedasyam A."/>
            <person name="Maumus F."/>
            <person name="Tiley G.P."/>
            <person name="Fernandez-Pozo N."/>
            <person name="Barry K."/>
            <person name="Chen C."/>
            <person name="Wang M."/>
            <person name="Lipzen A."/>
            <person name="Daum C."/>
            <person name="Saski C.A."/>
            <person name="Payton A.C."/>
            <person name="Mcbreen J.C."/>
            <person name="Conrad R.E."/>
            <person name="Kollar L.M."/>
            <person name="Olsson S."/>
            <person name="Huttunen S."/>
            <person name="Landis J.B."/>
            <person name="Wickett N.J."/>
            <person name="Johnson M.G."/>
            <person name="Rensing S.A."/>
            <person name="Grimwood J."/>
            <person name="Schmutz J."/>
            <person name="Mcdaniel S.F."/>
        </authorList>
    </citation>
    <scope>NUCLEOTIDE SEQUENCE</scope>
    <source>
        <strain evidence="1">R40</strain>
    </source>
</reference>
<protein>
    <submittedName>
        <fullName evidence="1">Uncharacterized protein</fullName>
    </submittedName>
</protein>
<dbReference type="Proteomes" id="UP000822688">
    <property type="component" value="Chromosome V"/>
</dbReference>
<organism evidence="1 2">
    <name type="scientific">Ceratodon purpureus</name>
    <name type="common">Fire moss</name>
    <name type="synonym">Dicranum purpureum</name>
    <dbReference type="NCBI Taxonomy" id="3225"/>
    <lineage>
        <taxon>Eukaryota</taxon>
        <taxon>Viridiplantae</taxon>
        <taxon>Streptophyta</taxon>
        <taxon>Embryophyta</taxon>
        <taxon>Bryophyta</taxon>
        <taxon>Bryophytina</taxon>
        <taxon>Bryopsida</taxon>
        <taxon>Dicranidae</taxon>
        <taxon>Pseudoditrichales</taxon>
        <taxon>Ditrichaceae</taxon>
        <taxon>Ceratodon</taxon>
    </lineage>
</organism>
<sequence>MSCVQKCGHQELCFHYIEGRKSCPICDESIDGWEVLRKESCVSTHLQSLGGASDIPKDPLIATVAGRKKAAKAAVVKASKNKVATVKGPDVLAADGGLSTGACFSDSDDEGIGEQHWCGDEEFNEGGKRSLLPFRGQGVDLGKTELVPALHVEEDAVTEAVCLESHEDASEPERVVEECMLKKTSKGRAGRSLYVETLNHTRVIATDLLAVPPSSSASCVEKSATVAVSKGRRGRPTGDLKEALSIPVEARRLQERVYSRVRTAPSRLTL</sequence>